<dbReference type="Proteomes" id="UP000315010">
    <property type="component" value="Unassembled WGS sequence"/>
</dbReference>
<evidence type="ECO:0000256" key="1">
    <source>
        <dbReference type="SAM" id="MobiDB-lite"/>
    </source>
</evidence>
<evidence type="ECO:0000313" key="2">
    <source>
        <dbReference type="EMBL" id="TWT78948.1"/>
    </source>
</evidence>
<evidence type="ECO:0000313" key="3">
    <source>
        <dbReference type="Proteomes" id="UP000315010"/>
    </source>
</evidence>
<reference evidence="2 3" key="1">
    <citation type="submission" date="2019-02" db="EMBL/GenBank/DDBJ databases">
        <title>Deep-cultivation of Planctomycetes and their phenomic and genomic characterization uncovers novel biology.</title>
        <authorList>
            <person name="Wiegand S."/>
            <person name="Jogler M."/>
            <person name="Boedeker C."/>
            <person name="Pinto D."/>
            <person name="Vollmers J."/>
            <person name="Rivas-Marin E."/>
            <person name="Kohn T."/>
            <person name="Peeters S.H."/>
            <person name="Heuer A."/>
            <person name="Rast P."/>
            <person name="Oberbeckmann S."/>
            <person name="Bunk B."/>
            <person name="Jeske O."/>
            <person name="Meyerdierks A."/>
            <person name="Storesund J.E."/>
            <person name="Kallscheuer N."/>
            <person name="Luecker S."/>
            <person name="Lage O.M."/>
            <person name="Pohl T."/>
            <person name="Merkel B.J."/>
            <person name="Hornburger P."/>
            <person name="Mueller R.-W."/>
            <person name="Bruemmer F."/>
            <person name="Labrenz M."/>
            <person name="Spormann A.M."/>
            <person name="Op Den Camp H."/>
            <person name="Overmann J."/>
            <person name="Amann R."/>
            <person name="Jetten M.S.M."/>
            <person name="Mascher T."/>
            <person name="Medema M.H."/>
            <person name="Devos D.P."/>
            <person name="Kaster A.-K."/>
            <person name="Ovreas L."/>
            <person name="Rohde M."/>
            <person name="Galperin M.Y."/>
            <person name="Jogler C."/>
        </authorList>
    </citation>
    <scope>NUCLEOTIDE SEQUENCE [LARGE SCALE GENOMIC DNA]</scope>
    <source>
        <strain evidence="2 3">CA13</strain>
    </source>
</reference>
<comment type="caution">
    <text evidence="2">The sequence shown here is derived from an EMBL/GenBank/DDBJ whole genome shotgun (WGS) entry which is preliminary data.</text>
</comment>
<dbReference type="EMBL" id="SJPJ01000001">
    <property type="protein sequence ID" value="TWT78948.1"/>
    <property type="molecule type" value="Genomic_DNA"/>
</dbReference>
<sequence>MSRVAKNRQAGVAKGCPTYRTISGASPTLVFARRHIANPVQTMLDAPVASIEIQKVLRIGSIGSQAGDRVRDFLDRLIANDPRSLVANRLGKAWPVKKATESAAGLKVKCTPLMRLTNPRLPTTQNRTVSCSEFDRSMVVAGDSRLDQRFRDRRKAGAARGNSSSTDLCGGGWQQPLLPQ</sequence>
<feature type="region of interest" description="Disordered" evidence="1">
    <location>
        <begin position="153"/>
        <end position="180"/>
    </location>
</feature>
<keyword evidence="3" id="KW-1185">Reference proteome</keyword>
<proteinExistence type="predicted"/>
<protein>
    <submittedName>
        <fullName evidence="2">Uncharacterized protein</fullName>
    </submittedName>
</protein>
<organism evidence="2 3">
    <name type="scientific">Novipirellula herctigrandis</name>
    <dbReference type="NCBI Taxonomy" id="2527986"/>
    <lineage>
        <taxon>Bacteria</taxon>
        <taxon>Pseudomonadati</taxon>
        <taxon>Planctomycetota</taxon>
        <taxon>Planctomycetia</taxon>
        <taxon>Pirellulales</taxon>
        <taxon>Pirellulaceae</taxon>
        <taxon>Novipirellula</taxon>
    </lineage>
</organism>
<name>A0A5C5YVA9_9BACT</name>
<dbReference type="AlphaFoldDB" id="A0A5C5YVA9"/>
<gene>
    <name evidence="2" type="ORF">CA13_03450</name>
</gene>
<accession>A0A5C5YVA9</accession>